<name>A0A7J4ZVW7_9BACT</name>
<evidence type="ECO:0000313" key="4">
    <source>
        <dbReference type="Proteomes" id="UP000420562"/>
    </source>
</evidence>
<comment type="caution">
    <text evidence="3">The sequence shown here is derived from an EMBL/GenBank/DDBJ whole genome shotgun (WGS) entry which is preliminary data.</text>
</comment>
<keyword evidence="2" id="KW-0812">Transmembrane</keyword>
<gene>
    <name evidence="3" type="ORF">F6V25_02375</name>
</gene>
<protein>
    <submittedName>
        <fullName evidence="3">Uncharacterized protein</fullName>
    </submittedName>
</protein>
<organism evidence="3 4">
    <name type="scientific">Oryzomonas japonica</name>
    <dbReference type="NCBI Taxonomy" id="2603858"/>
    <lineage>
        <taxon>Bacteria</taxon>
        <taxon>Pseudomonadati</taxon>
        <taxon>Thermodesulfobacteriota</taxon>
        <taxon>Desulfuromonadia</taxon>
        <taxon>Geobacterales</taxon>
        <taxon>Geobacteraceae</taxon>
        <taxon>Oryzomonas</taxon>
    </lineage>
</organism>
<dbReference type="Proteomes" id="UP000420562">
    <property type="component" value="Unassembled WGS sequence"/>
</dbReference>
<dbReference type="RefSeq" id="WP_151126857.1">
    <property type="nucleotide sequence ID" value="NZ_VZQZ01000001.1"/>
</dbReference>
<proteinExistence type="predicted"/>
<dbReference type="EMBL" id="VZQZ01000001">
    <property type="protein sequence ID" value="KAB0667561.1"/>
    <property type="molecule type" value="Genomic_DNA"/>
</dbReference>
<keyword evidence="2" id="KW-0472">Membrane</keyword>
<feature type="region of interest" description="Disordered" evidence="1">
    <location>
        <begin position="85"/>
        <end position="162"/>
    </location>
</feature>
<feature type="compositionally biased region" description="Low complexity" evidence="1">
    <location>
        <begin position="142"/>
        <end position="162"/>
    </location>
</feature>
<sequence>MSYILDALKKLESEKERKARGSGMINIAGELFKNGPAPQKERRNWPIVLGLVLLASLITFGATFLFLHGGKGKRHTASPMVMPPPSVTPAPAPPMLPAKPAMPEPPPRPPAVVAPQKAAPPPARVPKAVKKPPVPRHPPVARPARPVAPAAEENAPAEPARPTATALVAAPADIKVSGIAWQERRGASRAVVNGFLLREGNTVSGARIVEIFQNKVRFSSATGTFEVYLVATGLPAAPK</sequence>
<accession>A0A7J4ZVW7</accession>
<feature type="compositionally biased region" description="Pro residues" evidence="1">
    <location>
        <begin position="85"/>
        <end position="124"/>
    </location>
</feature>
<evidence type="ECO:0000256" key="1">
    <source>
        <dbReference type="SAM" id="MobiDB-lite"/>
    </source>
</evidence>
<dbReference type="AlphaFoldDB" id="A0A7J4ZVW7"/>
<reference evidence="3 4" key="1">
    <citation type="submission" date="2019-09" db="EMBL/GenBank/DDBJ databases">
        <title>Geobacter sp. Red96, a novel strain isolated from paddy soil.</title>
        <authorList>
            <person name="Xu Z."/>
            <person name="Masuda Y."/>
            <person name="Itoh H."/>
            <person name="Senoo K."/>
        </authorList>
    </citation>
    <scope>NUCLEOTIDE SEQUENCE [LARGE SCALE GENOMIC DNA]</scope>
    <source>
        <strain evidence="3 4">Red96</strain>
    </source>
</reference>
<keyword evidence="4" id="KW-1185">Reference proteome</keyword>
<evidence type="ECO:0000256" key="2">
    <source>
        <dbReference type="SAM" id="Phobius"/>
    </source>
</evidence>
<evidence type="ECO:0000313" key="3">
    <source>
        <dbReference type="EMBL" id="KAB0667561.1"/>
    </source>
</evidence>
<keyword evidence="2" id="KW-1133">Transmembrane helix</keyword>
<feature type="transmembrane region" description="Helical" evidence="2">
    <location>
        <begin position="45"/>
        <end position="67"/>
    </location>
</feature>